<dbReference type="Proteomes" id="UP000276133">
    <property type="component" value="Unassembled WGS sequence"/>
</dbReference>
<dbReference type="EMBL" id="REGN01009332">
    <property type="protein sequence ID" value="RNA01421.1"/>
    <property type="molecule type" value="Genomic_DNA"/>
</dbReference>
<name>A0A3M7PRL0_BRAPC</name>
<proteinExistence type="predicted"/>
<organism evidence="1 2">
    <name type="scientific">Brachionus plicatilis</name>
    <name type="common">Marine rotifer</name>
    <name type="synonym">Brachionus muelleri</name>
    <dbReference type="NCBI Taxonomy" id="10195"/>
    <lineage>
        <taxon>Eukaryota</taxon>
        <taxon>Metazoa</taxon>
        <taxon>Spiralia</taxon>
        <taxon>Gnathifera</taxon>
        <taxon>Rotifera</taxon>
        <taxon>Eurotatoria</taxon>
        <taxon>Monogononta</taxon>
        <taxon>Pseudotrocha</taxon>
        <taxon>Ploima</taxon>
        <taxon>Brachionidae</taxon>
        <taxon>Brachionus</taxon>
    </lineage>
</organism>
<evidence type="ECO:0000313" key="1">
    <source>
        <dbReference type="EMBL" id="RNA01421.1"/>
    </source>
</evidence>
<keyword evidence="2" id="KW-1185">Reference proteome</keyword>
<evidence type="ECO:0000313" key="2">
    <source>
        <dbReference type="Proteomes" id="UP000276133"/>
    </source>
</evidence>
<gene>
    <name evidence="1" type="ORF">BpHYR1_042321</name>
</gene>
<protein>
    <submittedName>
        <fullName evidence="1">Uncharacterized protein</fullName>
    </submittedName>
</protein>
<reference evidence="1 2" key="1">
    <citation type="journal article" date="2018" name="Sci. Rep.">
        <title>Genomic signatures of local adaptation to the degree of environmental predictability in rotifers.</title>
        <authorList>
            <person name="Franch-Gras L."/>
            <person name="Hahn C."/>
            <person name="Garcia-Roger E.M."/>
            <person name="Carmona M.J."/>
            <person name="Serra M."/>
            <person name="Gomez A."/>
        </authorList>
    </citation>
    <scope>NUCLEOTIDE SEQUENCE [LARGE SCALE GENOMIC DNA]</scope>
    <source>
        <strain evidence="1">HYR1</strain>
    </source>
</reference>
<comment type="caution">
    <text evidence="1">The sequence shown here is derived from an EMBL/GenBank/DDBJ whole genome shotgun (WGS) entry which is preliminary data.</text>
</comment>
<accession>A0A3M7PRL0</accession>
<dbReference type="AlphaFoldDB" id="A0A3M7PRL0"/>
<sequence>MHNAHHRNNAILILFDNFEHQKLIINFKLPIFIGKKGRIFVQFVFEFHNTLIQNLNDVFLVKKRQIIFRMNIDWIYVTIQNFDVVLKISFIFSLNNLPTGFRELLNDDGSFIP</sequence>